<dbReference type="AlphaFoldDB" id="A0A951QP79"/>
<dbReference type="InterPro" id="IPR003852">
    <property type="entry name" value="Sig_transdc_His_kinase_KdpD_N"/>
</dbReference>
<dbReference type="InterPro" id="IPR027417">
    <property type="entry name" value="P-loop_NTPase"/>
</dbReference>
<dbReference type="Pfam" id="PF00582">
    <property type="entry name" value="Usp"/>
    <property type="match status" value="1"/>
</dbReference>
<name>A0A951QP79_9CYAN</name>
<evidence type="ECO:0000313" key="7">
    <source>
        <dbReference type="Proteomes" id="UP000729701"/>
    </source>
</evidence>
<dbReference type="InterPro" id="IPR014729">
    <property type="entry name" value="Rossmann-like_a/b/a_fold"/>
</dbReference>
<dbReference type="GO" id="GO:0005886">
    <property type="term" value="C:plasma membrane"/>
    <property type="evidence" value="ECO:0007669"/>
    <property type="project" value="TreeGrafter"/>
</dbReference>
<dbReference type="InterPro" id="IPR052023">
    <property type="entry name" value="Histidine_kinase_KdpD"/>
</dbReference>
<keyword evidence="1" id="KW-0808">Transferase</keyword>
<organism evidence="6 7">
    <name type="scientific">Cyanomargarita calcarea GSE-NOS-MK-12-04C</name>
    <dbReference type="NCBI Taxonomy" id="2839659"/>
    <lineage>
        <taxon>Bacteria</taxon>
        <taxon>Bacillati</taxon>
        <taxon>Cyanobacteriota</taxon>
        <taxon>Cyanophyceae</taxon>
        <taxon>Nostocales</taxon>
        <taxon>Cyanomargaritaceae</taxon>
        <taxon>Cyanomargarita</taxon>
    </lineage>
</organism>
<gene>
    <name evidence="6" type="ORF">KME60_17185</name>
</gene>
<dbReference type="Gene3D" id="3.40.50.620">
    <property type="entry name" value="HUPs"/>
    <property type="match status" value="1"/>
</dbReference>
<evidence type="ECO:0000256" key="3">
    <source>
        <dbReference type="ARBA" id="ARBA00023012"/>
    </source>
</evidence>
<feature type="domain" description="Signal transduction histidine kinase osmosensitive K+ channel sensor N-terminal" evidence="5">
    <location>
        <begin position="20"/>
        <end position="227"/>
    </location>
</feature>
<dbReference type="InterPro" id="IPR006016">
    <property type="entry name" value="UspA"/>
</dbReference>
<sequence length="380" mass="42534">MYNKSAAPLNSIYVSAVRPGKHKIFIGMAPGVGKTYKMLEEAQRLKHSGIDVVIGWLETHGRQETASKAEGLEVIPRKTIQRGGLILTEMDTEAILERQPQLVLVDELAHTNIPGSERDRRYQDVEAILEARIDVYSTVNIQHLESHRNTIARITGIVEQESIPDNLLKSAKEVVVVDVTPETLDSRLQDGKIYPPDKIESQVQNLFLHRNLLELRELALREVADKIEQEGIQEANLLGCNGHAEISLPCCIHERILVCVSCEPNSLQLIQRGSALADCMNAPLYVLYVHNPDRLLTKVEALYLETCKRLSQEFKAELLQVSGNNIAEEITKVATSYRITQVVLGQTHRSMWQILLGGSLINQLVRSLAQIDLHLISIGK</sequence>
<evidence type="ECO:0000256" key="1">
    <source>
        <dbReference type="ARBA" id="ARBA00022679"/>
    </source>
</evidence>
<dbReference type="PANTHER" id="PTHR45569:SF1">
    <property type="entry name" value="SENSOR PROTEIN KDPD"/>
    <property type="match status" value="1"/>
</dbReference>
<comment type="caution">
    <text evidence="6">The sequence shown here is derived from an EMBL/GenBank/DDBJ whole genome shotgun (WGS) entry which is preliminary data.</text>
</comment>
<dbReference type="SUPFAM" id="SSF52402">
    <property type="entry name" value="Adenine nucleotide alpha hydrolases-like"/>
    <property type="match status" value="1"/>
</dbReference>
<evidence type="ECO:0000259" key="5">
    <source>
        <dbReference type="Pfam" id="PF02702"/>
    </source>
</evidence>
<protein>
    <submittedName>
        <fullName evidence="6">Universal stress protein</fullName>
    </submittedName>
</protein>
<reference evidence="6" key="1">
    <citation type="submission" date="2021-05" db="EMBL/GenBank/DDBJ databases">
        <authorList>
            <person name="Pietrasiak N."/>
            <person name="Ward R."/>
            <person name="Stajich J.E."/>
            <person name="Kurbessoian T."/>
        </authorList>
    </citation>
    <scope>NUCLEOTIDE SEQUENCE</scope>
    <source>
        <strain evidence="6">GSE-NOS-MK-12-04C</strain>
    </source>
</reference>
<proteinExistence type="predicted"/>
<dbReference type="EMBL" id="JAHHGZ010000018">
    <property type="protein sequence ID" value="MBW4669106.1"/>
    <property type="molecule type" value="Genomic_DNA"/>
</dbReference>
<feature type="domain" description="UspA" evidence="4">
    <location>
        <begin position="254"/>
        <end position="367"/>
    </location>
</feature>
<evidence type="ECO:0000259" key="4">
    <source>
        <dbReference type="Pfam" id="PF00582"/>
    </source>
</evidence>
<keyword evidence="2" id="KW-0418">Kinase</keyword>
<reference evidence="6" key="2">
    <citation type="journal article" date="2022" name="Microbiol. Resour. Announc.">
        <title>Metagenome Sequencing to Explore Phylogenomics of Terrestrial Cyanobacteria.</title>
        <authorList>
            <person name="Ward R.D."/>
            <person name="Stajich J.E."/>
            <person name="Johansen J.R."/>
            <person name="Huntemann M."/>
            <person name="Clum A."/>
            <person name="Foster B."/>
            <person name="Foster B."/>
            <person name="Roux S."/>
            <person name="Palaniappan K."/>
            <person name="Varghese N."/>
            <person name="Mukherjee S."/>
            <person name="Reddy T.B.K."/>
            <person name="Daum C."/>
            <person name="Copeland A."/>
            <person name="Chen I.A."/>
            <person name="Ivanova N.N."/>
            <person name="Kyrpides N.C."/>
            <person name="Shapiro N."/>
            <person name="Eloe-Fadrosh E.A."/>
            <person name="Pietrasiak N."/>
        </authorList>
    </citation>
    <scope>NUCLEOTIDE SEQUENCE</scope>
    <source>
        <strain evidence="6">GSE-NOS-MK-12-04C</strain>
    </source>
</reference>
<dbReference type="CDD" id="cd01987">
    <property type="entry name" value="USP_KdpD-like"/>
    <property type="match status" value="1"/>
</dbReference>
<accession>A0A951QP79</accession>
<dbReference type="GO" id="GO:0005737">
    <property type="term" value="C:cytoplasm"/>
    <property type="evidence" value="ECO:0007669"/>
    <property type="project" value="UniProtKB-ARBA"/>
</dbReference>
<dbReference type="Proteomes" id="UP000729701">
    <property type="component" value="Unassembled WGS sequence"/>
</dbReference>
<dbReference type="Pfam" id="PF02702">
    <property type="entry name" value="KdpD"/>
    <property type="match status" value="1"/>
</dbReference>
<dbReference type="Gene3D" id="3.40.50.300">
    <property type="entry name" value="P-loop containing nucleotide triphosphate hydrolases"/>
    <property type="match status" value="1"/>
</dbReference>
<evidence type="ECO:0000313" key="6">
    <source>
        <dbReference type="EMBL" id="MBW4669106.1"/>
    </source>
</evidence>
<dbReference type="FunFam" id="3.40.50.300:FF:000483">
    <property type="entry name" value="Sensor histidine kinase KdpD"/>
    <property type="match status" value="1"/>
</dbReference>
<evidence type="ECO:0000256" key="2">
    <source>
        <dbReference type="ARBA" id="ARBA00022777"/>
    </source>
</evidence>
<dbReference type="PANTHER" id="PTHR45569">
    <property type="entry name" value="SENSOR PROTEIN KDPD"/>
    <property type="match status" value="1"/>
</dbReference>
<dbReference type="GO" id="GO:0000155">
    <property type="term" value="F:phosphorelay sensor kinase activity"/>
    <property type="evidence" value="ECO:0007669"/>
    <property type="project" value="InterPro"/>
</dbReference>
<keyword evidence="3" id="KW-0902">Two-component regulatory system</keyword>